<proteinExistence type="predicted"/>
<comment type="caution">
    <text evidence="1">The sequence shown here is derived from an EMBL/GenBank/DDBJ whole genome shotgun (WGS) entry which is preliminary data.</text>
</comment>
<reference evidence="1 2" key="1">
    <citation type="submission" date="2020-08" db="EMBL/GenBank/DDBJ databases">
        <title>Genomic Encyclopedia of Type Strains, Phase III (KMG-III): the genomes of soil and plant-associated and newly described type strains.</title>
        <authorList>
            <person name="Whitman W."/>
        </authorList>
    </citation>
    <scope>NUCLEOTIDE SEQUENCE [LARGE SCALE GENOMIC DNA]</scope>
    <source>
        <strain evidence="1 2">CECT 7247</strain>
    </source>
</reference>
<evidence type="ECO:0000313" key="1">
    <source>
        <dbReference type="EMBL" id="MBB3196993.1"/>
    </source>
</evidence>
<keyword evidence="2" id="KW-1185">Reference proteome</keyword>
<sequence length="186" mass="21386">MLTERDACHLVLHELDHPEAFVVQSCSLSTHKDYWVVRANSADDVLRGNVAQCYVGVNAYLVDVRTGEIEIVGSNESVHSYLQDKYDLRKAAGRHYVLRAAFARSDKRAIIHLHKALECTLQRARELSEEDCDWLTGIRGHVRDAQELLRQKGIATSIELVDHAESVRPIDHRTRRWEELKNLLRH</sequence>
<dbReference type="EMBL" id="JACHXO010000010">
    <property type="protein sequence ID" value="MBB3196993.1"/>
    <property type="molecule type" value="Genomic_DNA"/>
</dbReference>
<organism evidence="1 2">
    <name type="scientific">Roseateles terrae</name>
    <dbReference type="NCBI Taxonomy" id="431060"/>
    <lineage>
        <taxon>Bacteria</taxon>
        <taxon>Pseudomonadati</taxon>
        <taxon>Pseudomonadota</taxon>
        <taxon>Betaproteobacteria</taxon>
        <taxon>Burkholderiales</taxon>
        <taxon>Sphaerotilaceae</taxon>
        <taxon>Roseateles</taxon>
    </lineage>
</organism>
<dbReference type="RefSeq" id="WP_088453981.1">
    <property type="nucleotide sequence ID" value="NZ_JACHXO010000010.1"/>
</dbReference>
<accession>A0ABR6H0B6</accession>
<gene>
    <name evidence="1" type="ORF">FHS28_004418</name>
</gene>
<protein>
    <submittedName>
        <fullName evidence="1">Uncharacterized protein</fullName>
    </submittedName>
</protein>
<dbReference type="Proteomes" id="UP000574369">
    <property type="component" value="Unassembled WGS sequence"/>
</dbReference>
<name>A0ABR6H0B6_9BURK</name>
<evidence type="ECO:0000313" key="2">
    <source>
        <dbReference type="Proteomes" id="UP000574369"/>
    </source>
</evidence>